<name>A0A097PT64_9STAP</name>
<organism evidence="1">
    <name type="scientific">Macrococcoides caseolyticum</name>
    <dbReference type="NCBI Taxonomy" id="69966"/>
    <lineage>
        <taxon>Bacteria</taxon>
        <taxon>Bacillati</taxon>
        <taxon>Bacillota</taxon>
        <taxon>Bacilli</taxon>
        <taxon>Bacillales</taxon>
        <taxon>Staphylococcaceae</taxon>
        <taxon>Macrococcoides</taxon>
    </lineage>
</organism>
<accession>A0A097PT64</accession>
<evidence type="ECO:0000313" key="1">
    <source>
        <dbReference type="EMBL" id="AIU53940.1"/>
    </source>
</evidence>
<protein>
    <submittedName>
        <fullName evidence="1">Uncharacterized protein</fullName>
    </submittedName>
</protein>
<dbReference type="RefSeq" id="WP_172686356.1">
    <property type="nucleotide sequence ID" value="NZ_KM613043.1"/>
</dbReference>
<reference evidence="1" key="1">
    <citation type="journal article" date="2014" name="J. Bacteriol.">
        <title>Characterization of a novel plasmid-borne thiopeptide gene cluster in Staphylococcus epidermidis strain 115.</title>
        <authorList>
            <person name="Bennallack P.R."/>
            <person name="Burt S.R."/>
            <person name="Heder M.J."/>
            <person name="Robison R.A."/>
            <person name="Griffitts J.S."/>
        </authorList>
    </citation>
    <scope>NUCLEOTIDE SEQUENCE</scope>
    <source>
        <strain evidence="1">115</strain>
        <plasmid evidence="1">pBac115</plasmid>
    </source>
</reference>
<keyword evidence="1" id="KW-0614">Plasmid</keyword>
<proteinExistence type="predicted"/>
<geneLocation type="plasmid" evidence="1">
    <name>pBac115</name>
</geneLocation>
<dbReference type="AlphaFoldDB" id="A0A097PT64"/>
<dbReference type="EMBL" id="KM613043">
    <property type="protein sequence ID" value="AIU53940.1"/>
    <property type="molecule type" value="Genomic_DNA"/>
</dbReference>
<sequence>MYKKIFDEIKYQCMCDSSNKVETLDFSECIYGNPLFENFDVEVMTIRKESTDIKIVIFVKNSNNCNEFLINYQGESYEELILEIAFNIIGNFKQSTFRHHRYIILKISELVYYLLSECNITNPQMELFKDIIFIEDYLITTYSRYGKINYPIYEDNNHG</sequence>